<keyword evidence="3" id="KW-1185">Reference proteome</keyword>
<evidence type="ECO:0000313" key="2">
    <source>
        <dbReference type="EMBL" id="KPL74103.1"/>
    </source>
</evidence>
<feature type="compositionally biased region" description="Basic and acidic residues" evidence="1">
    <location>
        <begin position="72"/>
        <end position="82"/>
    </location>
</feature>
<proteinExistence type="predicted"/>
<organism evidence="2 3">
    <name type="scientific">Ornatilinea apprima</name>
    <dbReference type="NCBI Taxonomy" id="1134406"/>
    <lineage>
        <taxon>Bacteria</taxon>
        <taxon>Bacillati</taxon>
        <taxon>Chloroflexota</taxon>
        <taxon>Anaerolineae</taxon>
        <taxon>Anaerolineales</taxon>
        <taxon>Anaerolineaceae</taxon>
        <taxon>Ornatilinea</taxon>
    </lineage>
</organism>
<reference evidence="2 3" key="1">
    <citation type="submission" date="2015-07" db="EMBL/GenBank/DDBJ databases">
        <title>Genome sequence of Ornatilinea apprima DSM 23815.</title>
        <authorList>
            <person name="Hemp J."/>
            <person name="Ward L.M."/>
            <person name="Pace L.A."/>
            <person name="Fischer W.W."/>
        </authorList>
    </citation>
    <scope>NUCLEOTIDE SEQUENCE [LARGE SCALE GENOMIC DNA]</scope>
    <source>
        <strain evidence="2 3">P3M-1</strain>
    </source>
</reference>
<feature type="region of interest" description="Disordered" evidence="1">
    <location>
        <begin position="63"/>
        <end position="82"/>
    </location>
</feature>
<name>A0A0P6XGU2_9CHLR</name>
<sequence length="82" mass="8663">MAAKAADTQLKQVAQRLAAAHPLGAVGEALAYCRLPDGRVVVVDSQGHKLVFSAEEAARAAGEILGGPRRPPVKEAKHERVR</sequence>
<dbReference type="AlphaFoldDB" id="A0A0P6XGU2"/>
<dbReference type="RefSeq" id="WP_075063640.1">
    <property type="nucleotide sequence ID" value="NZ_LGCL01000033.1"/>
</dbReference>
<dbReference type="Proteomes" id="UP000050417">
    <property type="component" value="Unassembled WGS sequence"/>
</dbReference>
<dbReference type="STRING" id="1134406.ADN00_13945"/>
<accession>A0A0P6XGU2</accession>
<evidence type="ECO:0000313" key="3">
    <source>
        <dbReference type="Proteomes" id="UP000050417"/>
    </source>
</evidence>
<evidence type="ECO:0000256" key="1">
    <source>
        <dbReference type="SAM" id="MobiDB-lite"/>
    </source>
</evidence>
<dbReference type="EMBL" id="LGCL01000033">
    <property type="protein sequence ID" value="KPL74103.1"/>
    <property type="molecule type" value="Genomic_DNA"/>
</dbReference>
<comment type="caution">
    <text evidence="2">The sequence shown here is derived from an EMBL/GenBank/DDBJ whole genome shotgun (WGS) entry which is preliminary data.</text>
</comment>
<gene>
    <name evidence="2" type="ORF">ADN00_13945</name>
</gene>
<protein>
    <submittedName>
        <fullName evidence="2">Uncharacterized protein</fullName>
    </submittedName>
</protein>